<dbReference type="SUPFAM" id="SSF159245">
    <property type="entry name" value="AttH-like"/>
    <property type="match status" value="1"/>
</dbReference>
<accession>A0A6G1FTP6</accession>
<evidence type="ECO:0000259" key="1">
    <source>
        <dbReference type="SMART" id="SM00587"/>
    </source>
</evidence>
<dbReference type="Pfam" id="PF23213">
    <property type="entry name" value="DUF7065"/>
    <property type="match status" value="1"/>
</dbReference>
<dbReference type="Gene3D" id="3.90.1200.10">
    <property type="match status" value="1"/>
</dbReference>
<dbReference type="Pfam" id="PF02958">
    <property type="entry name" value="EcKL"/>
    <property type="match status" value="1"/>
</dbReference>
<organism evidence="2">
    <name type="scientific">Eremomyces bilateralis CBS 781.70</name>
    <dbReference type="NCBI Taxonomy" id="1392243"/>
    <lineage>
        <taxon>Eukaryota</taxon>
        <taxon>Fungi</taxon>
        <taxon>Dikarya</taxon>
        <taxon>Ascomycota</taxon>
        <taxon>Pezizomycotina</taxon>
        <taxon>Dothideomycetes</taxon>
        <taxon>Dothideomycetes incertae sedis</taxon>
        <taxon>Eremomycetales</taxon>
        <taxon>Eremomycetaceae</taxon>
        <taxon>Eremomyces</taxon>
    </lineage>
</organism>
<evidence type="ECO:0000313" key="2">
    <source>
        <dbReference type="EMBL" id="KAF1809144.1"/>
    </source>
</evidence>
<dbReference type="InterPro" id="IPR015897">
    <property type="entry name" value="CHK_kinase-like"/>
</dbReference>
<dbReference type="RefSeq" id="XP_033530775.1">
    <property type="nucleotide sequence ID" value="XM_033681532.1"/>
</dbReference>
<evidence type="ECO:0000313" key="4">
    <source>
        <dbReference type="RefSeq" id="XP_033530775.1"/>
    </source>
</evidence>
<gene>
    <name evidence="2 4" type="ORF">P152DRAFT_476708</name>
</gene>
<evidence type="ECO:0000313" key="3">
    <source>
        <dbReference type="Proteomes" id="UP000504638"/>
    </source>
</evidence>
<protein>
    <recommendedName>
        <fullName evidence="1">CHK kinase-like domain-containing protein</fullName>
    </recommendedName>
</protein>
<proteinExistence type="predicted"/>
<dbReference type="InterPro" id="IPR004119">
    <property type="entry name" value="EcKL"/>
</dbReference>
<dbReference type="InterPro" id="IPR055492">
    <property type="entry name" value="DUF7064"/>
</dbReference>
<keyword evidence="3" id="KW-1185">Reference proteome</keyword>
<name>A0A6G1FTP6_9PEZI</name>
<dbReference type="PANTHER" id="PTHR23020:SF41">
    <property type="entry name" value="AMINOGLYCOSIDE PHOSPHOTRANSFERASE DOMAIN-CONTAINING PROTEIN"/>
    <property type="match status" value="1"/>
</dbReference>
<reference evidence="4" key="3">
    <citation type="submission" date="2025-04" db="UniProtKB">
        <authorList>
            <consortium name="RefSeq"/>
        </authorList>
    </citation>
    <scope>IDENTIFICATION</scope>
    <source>
        <strain evidence="4">CBS 781.70</strain>
    </source>
</reference>
<feature type="domain" description="CHK kinase-like" evidence="1">
    <location>
        <begin position="121"/>
        <end position="298"/>
    </location>
</feature>
<dbReference type="InterPro" id="IPR052961">
    <property type="entry name" value="Oxido-Kinase-like_Enzymes"/>
</dbReference>
<sequence>MATGTKEDLIVRVPSDLTKEWLSSKFNAAVSSFKTEKIGTGQVSHCHRVSLDYVDPKSAGPSSVILKVASDDSSSKESAQLLNLYQQEVKFYTEIFPHLHPGSLSPVYHAAYYEDDNTFCLLLGDATPAVVGNEIEGTTIEKARLAMRELGKLQASTINSTKMQELEWLNRPSPLDQQMFQAMFKEWVERYEKRVKPAHMVVCSSLVSTFDQFEAERKEKETVWGLVHGDYRLDNLLFGESGSDRELTIVDWQTLFWGPLMSDAAYFLGCALDPALRREHTDELLKIYHEALGSEIVTLETCRESLRRQAFFGVVMAIVSPIFVERTERGDDLFMTLIARHCQQVLDLDSLDMLPRPAALVPLSPALKDEGRHPPGKEHFWQESYYMDFADLSQGIGGYVRLGVDPARNRTWYTAVLAGPGRPSVAIVDFHAPLPDADMNIKASDFESKQKVNDPLKSYTVTVKGTARSYADPSMLLQKDWDTLGKPVPVTLDLTWVSDGTPYKYRITTRYEIPCLITGSISIGSETIKLDAVPGQRDHSWGARDWWSADWVWSALHLDEKTHIHGLDLRVPSGPRLSLGYVQNAPKEQKITELSSNLCEEAFHDNGLTSTATWTIKSEGMEDIVANMEILGHGPLRLEADDGRVALFPRAWGKIKTEDGREGVAWAEWNKN</sequence>
<reference evidence="2 4" key="1">
    <citation type="submission" date="2020-01" db="EMBL/GenBank/DDBJ databases">
        <authorList>
            <consortium name="DOE Joint Genome Institute"/>
            <person name="Haridas S."/>
            <person name="Albert R."/>
            <person name="Binder M."/>
            <person name="Bloem J."/>
            <person name="Labutti K."/>
            <person name="Salamov A."/>
            <person name="Andreopoulos B."/>
            <person name="Baker S.E."/>
            <person name="Barry K."/>
            <person name="Bills G."/>
            <person name="Bluhm B.H."/>
            <person name="Cannon C."/>
            <person name="Castanera R."/>
            <person name="Culley D.E."/>
            <person name="Daum C."/>
            <person name="Ezra D."/>
            <person name="Gonzalez J.B."/>
            <person name="Henrissat B."/>
            <person name="Kuo A."/>
            <person name="Liang C."/>
            <person name="Lipzen A."/>
            <person name="Lutzoni F."/>
            <person name="Magnuson J."/>
            <person name="Mondo S."/>
            <person name="Nolan M."/>
            <person name="Ohm R."/>
            <person name="Pangilinan J."/>
            <person name="Park H.-J."/>
            <person name="Ramirez L."/>
            <person name="Alfaro M."/>
            <person name="Sun H."/>
            <person name="Tritt A."/>
            <person name="Yoshinaga Y."/>
            <person name="Zwiers L.-H."/>
            <person name="Turgeon B.G."/>
            <person name="Goodwin S.B."/>
            <person name="Spatafora J.W."/>
            <person name="Crous P.W."/>
            <person name="Grigoriev I.V."/>
        </authorList>
    </citation>
    <scope>NUCLEOTIDE SEQUENCE</scope>
    <source>
        <strain evidence="2 4">CBS 781.70</strain>
    </source>
</reference>
<dbReference type="SMART" id="SM00587">
    <property type="entry name" value="CHK"/>
    <property type="match status" value="1"/>
</dbReference>
<dbReference type="PANTHER" id="PTHR23020">
    <property type="entry name" value="UNCHARACTERIZED NUCLEAR HORMONE RECEPTOR-RELATED"/>
    <property type="match status" value="1"/>
</dbReference>
<reference evidence="4" key="2">
    <citation type="submission" date="2020-04" db="EMBL/GenBank/DDBJ databases">
        <authorList>
            <consortium name="NCBI Genome Project"/>
        </authorList>
    </citation>
    <scope>NUCLEOTIDE SEQUENCE</scope>
    <source>
        <strain evidence="4">CBS 781.70</strain>
    </source>
</reference>
<dbReference type="EMBL" id="ML975175">
    <property type="protein sequence ID" value="KAF1809144.1"/>
    <property type="molecule type" value="Genomic_DNA"/>
</dbReference>
<dbReference type="AlphaFoldDB" id="A0A6G1FTP6"/>
<dbReference type="Pfam" id="PF23212">
    <property type="entry name" value="DUF7064"/>
    <property type="match status" value="1"/>
</dbReference>
<dbReference type="InterPro" id="IPR055493">
    <property type="entry name" value="DUF7065"/>
</dbReference>
<dbReference type="InterPro" id="IPR011009">
    <property type="entry name" value="Kinase-like_dom_sf"/>
</dbReference>
<dbReference type="GeneID" id="54422102"/>
<dbReference type="SUPFAM" id="SSF56112">
    <property type="entry name" value="Protein kinase-like (PK-like)"/>
    <property type="match status" value="1"/>
</dbReference>
<dbReference type="OrthoDB" id="191037at2759"/>
<dbReference type="Proteomes" id="UP000504638">
    <property type="component" value="Unplaced"/>
</dbReference>